<evidence type="ECO:0000313" key="3">
    <source>
        <dbReference type="Proteomes" id="UP000320585"/>
    </source>
</evidence>
<dbReference type="AlphaFoldDB" id="A0A8D4UUP7"/>
<organism evidence="2 3">
    <name type="scientific">Dialister hominis</name>
    <dbReference type="NCBI Taxonomy" id="2582419"/>
    <lineage>
        <taxon>Bacteria</taxon>
        <taxon>Bacillati</taxon>
        <taxon>Bacillota</taxon>
        <taxon>Negativicutes</taxon>
        <taxon>Veillonellales</taxon>
        <taxon>Veillonellaceae</taxon>
        <taxon>Dialister</taxon>
    </lineage>
</organism>
<proteinExistence type="predicted"/>
<dbReference type="PANTHER" id="PTHR36179:SF2">
    <property type="entry name" value="LUD DOMAIN-CONTAINING PROTEIN"/>
    <property type="match status" value="1"/>
</dbReference>
<dbReference type="Proteomes" id="UP000320585">
    <property type="component" value="Chromosome"/>
</dbReference>
<name>A0A8D4UUP7_9FIRM</name>
<dbReference type="InterPro" id="IPR003741">
    <property type="entry name" value="LUD_dom"/>
</dbReference>
<keyword evidence="3" id="KW-1185">Reference proteome</keyword>
<dbReference type="KEGG" id="dho:Dia5BBH33_12560"/>
<feature type="domain" description="LUD" evidence="1">
    <location>
        <begin position="24"/>
        <end position="153"/>
    </location>
</feature>
<reference evidence="3" key="1">
    <citation type="submission" date="2019-05" db="EMBL/GenBank/DDBJ databases">
        <title>Complete genome sequencing of Dialister sp. strain 5BBH33.</title>
        <authorList>
            <person name="Sakamoto M."/>
            <person name="Murakami T."/>
            <person name="Mori H."/>
        </authorList>
    </citation>
    <scope>NUCLEOTIDE SEQUENCE [LARGE SCALE GENOMIC DNA]</scope>
    <source>
        <strain evidence="3">5BBH33</strain>
    </source>
</reference>
<dbReference type="GeneID" id="92716482"/>
<accession>A0A8D4UUP7</accession>
<dbReference type="Pfam" id="PF02589">
    <property type="entry name" value="LUD_dom"/>
    <property type="match status" value="1"/>
</dbReference>
<dbReference type="EMBL" id="AP019697">
    <property type="protein sequence ID" value="BBK25321.1"/>
    <property type="molecule type" value="Genomic_DNA"/>
</dbReference>
<dbReference type="RefSeq" id="WP_232518023.1">
    <property type="nucleotide sequence ID" value="NZ_AP019697.1"/>
</dbReference>
<sequence>MYEKLSRHNTVFDVHQINRERDGFEKSNEAFLDLARKAMVTDVFLTSVNGVSETGVMVNVDGTGNRVAGSLFGHKKVYFVLGVNKIMPTLEEAIYRARNVAAPKNVLRHGYKCGCSLQGGDRCYDCGAPDRICNVLAIYYKKMRNIEMEVILINEDLGY</sequence>
<evidence type="ECO:0000259" key="1">
    <source>
        <dbReference type="Pfam" id="PF02589"/>
    </source>
</evidence>
<gene>
    <name evidence="2" type="ORF">Dia5BBH33_12560</name>
</gene>
<evidence type="ECO:0000313" key="2">
    <source>
        <dbReference type="EMBL" id="BBK25321.1"/>
    </source>
</evidence>
<protein>
    <recommendedName>
        <fullName evidence="1">LUD domain-containing protein</fullName>
    </recommendedName>
</protein>
<dbReference type="PANTHER" id="PTHR36179">
    <property type="entry name" value="LUD_DOM DOMAIN-CONTAINING PROTEIN"/>
    <property type="match status" value="1"/>
</dbReference>